<comment type="subcellular location">
    <subcellularLocation>
        <location evidence="1 7">Cell membrane</location>
        <topology evidence="1 7">Multi-pass membrane protein</topology>
    </subcellularLocation>
</comment>
<dbReference type="PANTHER" id="PTHR33508">
    <property type="entry name" value="UPF0056 MEMBRANE PROTEIN YHCE"/>
    <property type="match status" value="1"/>
</dbReference>
<dbReference type="RefSeq" id="WP_073356030.1">
    <property type="nucleotide sequence ID" value="NZ_FQUZ01000014.1"/>
</dbReference>
<dbReference type="EMBL" id="FQUZ01000014">
    <property type="protein sequence ID" value="SHF16970.1"/>
    <property type="molecule type" value="Genomic_DNA"/>
</dbReference>
<feature type="transmembrane region" description="Helical" evidence="7">
    <location>
        <begin position="128"/>
        <end position="151"/>
    </location>
</feature>
<feature type="transmembrane region" description="Helical" evidence="7">
    <location>
        <begin position="163"/>
        <end position="184"/>
    </location>
</feature>
<evidence type="ECO:0000256" key="2">
    <source>
        <dbReference type="ARBA" id="ARBA00009784"/>
    </source>
</evidence>
<evidence type="ECO:0000256" key="4">
    <source>
        <dbReference type="ARBA" id="ARBA00022692"/>
    </source>
</evidence>
<keyword evidence="3" id="KW-1003">Cell membrane</keyword>
<reference evidence="8 9" key="1">
    <citation type="submission" date="2016-11" db="EMBL/GenBank/DDBJ databases">
        <authorList>
            <person name="Jaros S."/>
            <person name="Januszkiewicz K."/>
            <person name="Wedrychowicz H."/>
        </authorList>
    </citation>
    <scope>NUCLEOTIDE SEQUENCE [LARGE SCALE GENOMIC DNA]</scope>
    <source>
        <strain evidence="8 9">DSM 16112</strain>
    </source>
</reference>
<feature type="transmembrane region" description="Helical" evidence="7">
    <location>
        <begin position="196"/>
        <end position="216"/>
    </location>
</feature>
<accession>A0A1M4ZG06</accession>
<keyword evidence="4 7" id="KW-0812">Transmembrane</keyword>
<organism evidence="8 9">
    <name type="scientific">Lampropedia hyalina DSM 16112</name>
    <dbReference type="NCBI Taxonomy" id="1122156"/>
    <lineage>
        <taxon>Bacteria</taxon>
        <taxon>Pseudomonadati</taxon>
        <taxon>Pseudomonadota</taxon>
        <taxon>Betaproteobacteria</taxon>
        <taxon>Burkholderiales</taxon>
        <taxon>Comamonadaceae</taxon>
        <taxon>Lampropedia</taxon>
    </lineage>
</organism>
<dbReference type="STRING" id="1122156.SAMN02745117_01450"/>
<evidence type="ECO:0000256" key="6">
    <source>
        <dbReference type="ARBA" id="ARBA00023136"/>
    </source>
</evidence>
<evidence type="ECO:0000256" key="3">
    <source>
        <dbReference type="ARBA" id="ARBA00022475"/>
    </source>
</evidence>
<evidence type="ECO:0000313" key="8">
    <source>
        <dbReference type="EMBL" id="SHF16970.1"/>
    </source>
</evidence>
<comment type="similarity">
    <text evidence="2 7">Belongs to the UPF0056 (MarC) family.</text>
</comment>
<proteinExistence type="inferred from homology"/>
<dbReference type="InterPro" id="IPR002771">
    <property type="entry name" value="Multi_antbiot-R_MarC"/>
</dbReference>
<evidence type="ECO:0000256" key="1">
    <source>
        <dbReference type="ARBA" id="ARBA00004651"/>
    </source>
</evidence>
<evidence type="ECO:0000256" key="5">
    <source>
        <dbReference type="ARBA" id="ARBA00022989"/>
    </source>
</evidence>
<dbReference type="GO" id="GO:0005886">
    <property type="term" value="C:plasma membrane"/>
    <property type="evidence" value="ECO:0007669"/>
    <property type="project" value="UniProtKB-SubCell"/>
</dbReference>
<keyword evidence="6 7" id="KW-0472">Membrane</keyword>
<dbReference type="NCBIfam" id="TIGR00427">
    <property type="entry name" value="NAAT family transporter"/>
    <property type="match status" value="1"/>
</dbReference>
<dbReference type="Pfam" id="PF01914">
    <property type="entry name" value="MarC"/>
    <property type="match status" value="1"/>
</dbReference>
<feature type="transmembrane region" description="Helical" evidence="7">
    <location>
        <begin position="81"/>
        <end position="98"/>
    </location>
</feature>
<sequence>MSITSLFSAFASSLLVVLATLLPIVNPPSVAPIFLSLTEGASDAARRELARRIARNIFMLLLGAILLGSLVLDFFGISLDIVRVGGGLLVVNIAWRLLAADSGESKRAAKIAEAFTPEMLRSKAFFPLSFPITCGPGTIASTIAIGASLVAPVEAVTLTLARTAGAIAGLALLAALVFLCYRYAQYLLRLLGETGTVVFLRLSAFILLCVGIQIFWSGAANLLSEMVRVGIAAGMAKP</sequence>
<name>A0A1M4ZG06_9BURK</name>
<dbReference type="PANTHER" id="PTHR33508:SF1">
    <property type="entry name" value="UPF0056 MEMBRANE PROTEIN YHCE"/>
    <property type="match status" value="1"/>
</dbReference>
<keyword evidence="5 7" id="KW-1133">Transmembrane helix</keyword>
<keyword evidence="9" id="KW-1185">Reference proteome</keyword>
<evidence type="ECO:0000313" key="9">
    <source>
        <dbReference type="Proteomes" id="UP000184327"/>
    </source>
</evidence>
<dbReference type="OrthoDB" id="21094at2"/>
<gene>
    <name evidence="8" type="ORF">SAMN02745117_01450</name>
</gene>
<dbReference type="AlphaFoldDB" id="A0A1M4ZG06"/>
<evidence type="ECO:0000256" key="7">
    <source>
        <dbReference type="RuleBase" id="RU362048"/>
    </source>
</evidence>
<comment type="caution">
    <text evidence="7">Lacks conserved residue(s) required for the propagation of feature annotation.</text>
</comment>
<protein>
    <recommendedName>
        <fullName evidence="7">UPF0056 membrane protein</fullName>
    </recommendedName>
</protein>
<feature type="transmembrane region" description="Helical" evidence="7">
    <location>
        <begin position="57"/>
        <end position="75"/>
    </location>
</feature>
<dbReference type="Proteomes" id="UP000184327">
    <property type="component" value="Unassembled WGS sequence"/>
</dbReference>